<gene>
    <name evidence="2" type="primary">LOC138929083</name>
</gene>
<dbReference type="Proteomes" id="UP001652661">
    <property type="component" value="Chromosome X"/>
</dbReference>
<organism evidence="1 2">
    <name type="scientific">Drosophila kikkawai</name>
    <name type="common">Fruit fly</name>
    <dbReference type="NCBI Taxonomy" id="30033"/>
    <lineage>
        <taxon>Eukaryota</taxon>
        <taxon>Metazoa</taxon>
        <taxon>Ecdysozoa</taxon>
        <taxon>Arthropoda</taxon>
        <taxon>Hexapoda</taxon>
        <taxon>Insecta</taxon>
        <taxon>Pterygota</taxon>
        <taxon>Neoptera</taxon>
        <taxon>Endopterygota</taxon>
        <taxon>Diptera</taxon>
        <taxon>Brachycera</taxon>
        <taxon>Muscomorpha</taxon>
        <taxon>Ephydroidea</taxon>
        <taxon>Drosophilidae</taxon>
        <taxon>Drosophila</taxon>
        <taxon>Sophophora</taxon>
    </lineage>
</organism>
<name>A0ABM4GN65_DROKI</name>
<protein>
    <recommendedName>
        <fullName evidence="3">Reverse transcriptase domain-containing protein</fullName>
    </recommendedName>
</protein>
<sequence length="277" mass="30644">MYDGALRLPLPGRTELVGFADDIAVFDKELARAEELCDRSISRINSWLSSVARASMLSVAPVWGQALATPAYTRGLCSAHRLAALRISSAFRAVSDQAALVLAGTPPLDLLAAERASIHGQTIGRTLTPRDKQVLRLAAKDATLAASKGRWTYRMIPQLDCWLKRKHGQINFHLTQILSGHGCFRSYLRRLGHEEDDSCTHCQEQLEESAEHTVFNCARFAGERASLEAWLGNTISAENLVPLMLLSEANWQAVSDFTAKAMTELLAEERRRNQEAT</sequence>
<dbReference type="RefSeq" id="XP_070144162.1">
    <property type="nucleotide sequence ID" value="XM_070288061.1"/>
</dbReference>
<keyword evidence="1" id="KW-1185">Reference proteome</keyword>
<dbReference type="GeneID" id="138929083"/>
<proteinExistence type="predicted"/>
<accession>A0ABM4GN65</accession>
<evidence type="ECO:0008006" key="3">
    <source>
        <dbReference type="Google" id="ProtNLM"/>
    </source>
</evidence>
<evidence type="ECO:0000313" key="1">
    <source>
        <dbReference type="Proteomes" id="UP001652661"/>
    </source>
</evidence>
<reference evidence="2" key="1">
    <citation type="submission" date="2025-08" db="UniProtKB">
        <authorList>
            <consortium name="RefSeq"/>
        </authorList>
    </citation>
    <scope>IDENTIFICATION</scope>
    <source>
        <strain evidence="2">14028-0561.14</strain>
        <tissue evidence="2">Whole fly</tissue>
    </source>
</reference>
<evidence type="ECO:0000313" key="2">
    <source>
        <dbReference type="RefSeq" id="XP_070144162.1"/>
    </source>
</evidence>